<organism evidence="6 8">
    <name type="scientific">Halalkalicoccus jeotgali (strain DSM 18796 / CECT 7217 / JCM 14584 / KCTC 4019 / B3)</name>
    <dbReference type="NCBI Taxonomy" id="795797"/>
    <lineage>
        <taxon>Archaea</taxon>
        <taxon>Methanobacteriati</taxon>
        <taxon>Methanobacteriota</taxon>
        <taxon>Stenosarchaea group</taxon>
        <taxon>Halobacteria</taxon>
        <taxon>Halobacteriales</taxon>
        <taxon>Halococcaceae</taxon>
        <taxon>Halalkalicoccus</taxon>
    </lineage>
</organism>
<dbReference type="Gene3D" id="3.40.309.10">
    <property type="entry name" value="Aldehyde Dehydrogenase, Chain A, domain 2"/>
    <property type="match status" value="1"/>
</dbReference>
<dbReference type="STRING" id="795797.HacjB3_08010"/>
<dbReference type="AlphaFoldDB" id="D8J2N0"/>
<dbReference type="InterPro" id="IPR015590">
    <property type="entry name" value="Aldehyde_DH_dom"/>
</dbReference>
<dbReference type="KEGG" id="hje:HacjB3_08010"/>
<dbReference type="Proteomes" id="UP000000390">
    <property type="component" value="Chromosome"/>
</dbReference>
<evidence type="ECO:0000256" key="3">
    <source>
        <dbReference type="ARBA" id="ARBA00023002"/>
    </source>
</evidence>
<dbReference type="Gene3D" id="3.40.605.10">
    <property type="entry name" value="Aldehyde Dehydrogenase, Chain A, domain 1"/>
    <property type="match status" value="1"/>
</dbReference>
<dbReference type="PANTHER" id="PTHR43217">
    <property type="entry name" value="SUCCINATE SEMIALDEHYDE DEHYDROGENASE [NAD(P)+] SAD"/>
    <property type="match status" value="1"/>
</dbReference>
<evidence type="ECO:0000313" key="9">
    <source>
        <dbReference type="Proteomes" id="UP000011645"/>
    </source>
</evidence>
<evidence type="ECO:0000256" key="4">
    <source>
        <dbReference type="SAM" id="MobiDB-lite"/>
    </source>
</evidence>
<keyword evidence="3" id="KW-0560">Oxidoreductase</keyword>
<dbReference type="PANTHER" id="PTHR43217:SF1">
    <property type="entry name" value="SUCCINATE SEMIALDEHYDE DEHYDROGENASE [NAD(P)+] SAD"/>
    <property type="match status" value="1"/>
</dbReference>
<feature type="domain" description="Aldehyde dehydrogenase" evidence="5">
    <location>
        <begin position="1"/>
        <end position="450"/>
    </location>
</feature>
<dbReference type="InterPro" id="IPR016161">
    <property type="entry name" value="Ald_DH/histidinol_DH"/>
</dbReference>
<reference evidence="6 8" key="1">
    <citation type="journal article" date="2010" name="J. Bacteriol.">
        <title>Complete genome sequence of Halalkalicoccus jeotgali B3(T), an extremely halophilic archaeon.</title>
        <authorList>
            <person name="Roh S.W."/>
            <person name="Nam Y.D."/>
            <person name="Nam S.H."/>
            <person name="Choi S.H."/>
            <person name="Park H.S."/>
            <person name="Bae J.W."/>
        </authorList>
    </citation>
    <scope>NUCLEOTIDE SEQUENCE [LARGE SCALE GENOMIC DNA]</scope>
    <source>
        <strain evidence="6">B3</strain>
        <strain evidence="8">DSM 18796 / CECT 7217 / JCM 14584 / KCTC 4019 / B3</strain>
    </source>
</reference>
<dbReference type="InterPro" id="IPR047110">
    <property type="entry name" value="GABD/Sad-like"/>
</dbReference>
<evidence type="ECO:0000313" key="6">
    <source>
        <dbReference type="EMBL" id="ADJ14987.1"/>
    </source>
</evidence>
<evidence type="ECO:0000313" key="8">
    <source>
        <dbReference type="Proteomes" id="UP000000390"/>
    </source>
</evidence>
<dbReference type="HOGENOM" id="CLU_005391_1_0_2"/>
<comment type="similarity">
    <text evidence="1">Belongs to the aldehyde dehydrogenase family.</text>
</comment>
<dbReference type="InterPro" id="IPR044148">
    <property type="entry name" value="ALDH_GabD1-like"/>
</dbReference>
<evidence type="ECO:0000259" key="5">
    <source>
        <dbReference type="Pfam" id="PF00171"/>
    </source>
</evidence>
<feature type="region of interest" description="Disordered" evidence="4">
    <location>
        <begin position="1"/>
        <end position="22"/>
    </location>
</feature>
<dbReference type="InterPro" id="IPR016163">
    <property type="entry name" value="Ald_DH_C"/>
</dbReference>
<keyword evidence="9" id="KW-1185">Reference proteome</keyword>
<evidence type="ECO:0000313" key="7">
    <source>
        <dbReference type="EMBL" id="ELY34997.1"/>
    </source>
</evidence>
<dbReference type="FunFam" id="3.40.605.10:FF:000012">
    <property type="entry name" value="NAD-dependent succinate-semialdehyde dehydrogenase"/>
    <property type="match status" value="1"/>
</dbReference>
<dbReference type="GeneID" id="9419404"/>
<dbReference type="GO" id="GO:0004777">
    <property type="term" value="F:succinate-semialdehyde dehydrogenase (NAD+) activity"/>
    <property type="evidence" value="ECO:0007669"/>
    <property type="project" value="TreeGrafter"/>
</dbReference>
<name>D8J2N0_HALJB</name>
<dbReference type="CDD" id="cd07100">
    <property type="entry name" value="ALDH_SSADH1_GabD1"/>
    <property type="match status" value="1"/>
</dbReference>
<dbReference type="Pfam" id="PF00171">
    <property type="entry name" value="Aldedh"/>
    <property type="match status" value="1"/>
</dbReference>
<accession>D8J2N0</accession>
<dbReference type="GO" id="GO:0004030">
    <property type="term" value="F:aldehyde dehydrogenase [NAD(P)+] activity"/>
    <property type="evidence" value="ECO:0007669"/>
    <property type="project" value="InterPro"/>
</dbReference>
<dbReference type="OrthoDB" id="6342at2157"/>
<dbReference type="InterPro" id="IPR016162">
    <property type="entry name" value="Ald_DH_N"/>
</dbReference>
<dbReference type="EMBL" id="AOHV01000038">
    <property type="protein sequence ID" value="ELY34997.1"/>
    <property type="molecule type" value="Genomic_DNA"/>
</dbReference>
<dbReference type="FunFam" id="3.40.309.10:FF:000010">
    <property type="entry name" value="Gamma-aminobutyraldehyde dehydrogenase"/>
    <property type="match status" value="1"/>
</dbReference>
<dbReference type="Proteomes" id="UP000011645">
    <property type="component" value="Unassembled WGS sequence"/>
</dbReference>
<reference evidence="7 9" key="2">
    <citation type="journal article" date="2014" name="PLoS Genet.">
        <title>Phylogenetically driven sequencing of extremely halophilic archaea reveals strategies for static and dynamic osmo-response.</title>
        <authorList>
            <person name="Becker E.A."/>
            <person name="Seitzer P.M."/>
            <person name="Tritt A."/>
            <person name="Larsen D."/>
            <person name="Krusor M."/>
            <person name="Yao A.I."/>
            <person name="Wu D."/>
            <person name="Madern D."/>
            <person name="Eisen J.A."/>
            <person name="Darling A.E."/>
            <person name="Facciotti M.T."/>
        </authorList>
    </citation>
    <scope>NUCLEOTIDE SEQUENCE [LARGE SCALE GENOMIC DNA]</scope>
    <source>
        <strain evidence="7">B3</strain>
        <strain evidence="9">DSM 18796 / CECT 7217 / JCM 14584 / KCTC 4019 / B3</strain>
    </source>
</reference>
<keyword evidence="2" id="KW-0521">NADP</keyword>
<protein>
    <submittedName>
        <fullName evidence="6 7">aldehyde dehydrogenase</fullName>
    </submittedName>
</protein>
<gene>
    <name evidence="6" type="ordered locus">HacjB3_08010</name>
    <name evidence="7" type="ORF">C497_14712</name>
</gene>
<dbReference type="PATRIC" id="fig|795797.18.peg.1594"/>
<evidence type="ECO:0000256" key="2">
    <source>
        <dbReference type="ARBA" id="ARBA00022857"/>
    </source>
</evidence>
<proteinExistence type="inferred from homology"/>
<dbReference type="eggNOG" id="arCOG01252">
    <property type="taxonomic scope" value="Archaea"/>
</dbReference>
<dbReference type="SUPFAM" id="SSF53720">
    <property type="entry name" value="ALDH-like"/>
    <property type="match status" value="1"/>
</dbReference>
<evidence type="ECO:0000256" key="1">
    <source>
        <dbReference type="ARBA" id="ARBA00009986"/>
    </source>
</evidence>
<dbReference type="EMBL" id="CP002062">
    <property type="protein sequence ID" value="ADJ14987.1"/>
    <property type="molecule type" value="Genomic_DNA"/>
</dbReference>
<sequence length="464" mass="50467">MESVNPATGETLETYDDHTEADVDRALDNATEAFDEWRERPISERQVLLSNAADVLRENEEEYAQLMTEEMGKPITGARAEVEKCAWVCDFYAERADEFLADEVLGSEPDSRSLVSYEPLGPVLAVMPWNFPFWQVFRFAAPHLTAGNVGLLKHASNVPGCAKAIEEVFEEAGYPEDVFSSLLVGSDAIEDVIRDDRLAAVTLTGSEGAGRAVAETAGSEIKKTVLELGGSDPFVVLDDADIEAAAETGAQARTINSGQSCIAAKRFIVHEAVYEEFVERFTEEMESLSMGDPMDEGTDVGPQAREDLVEDVHDQVERSVEAGATLRTGGERPDEEGNFYPPTVLTEVPQDAAAATEEVFGPAAAVFRVESEEEAIELANDTDFGLGASIWTDDLERGDRLARRIEAGCVFVNELVKSDPRIPFGGVKNSGYGRELAQKGIHEFVNEKTVWVQSPGGADDVATE</sequence>
<dbReference type="RefSeq" id="WP_008417641.1">
    <property type="nucleotide sequence ID" value="NC_014297.1"/>
</dbReference>